<dbReference type="EMBL" id="ALIE01000053">
    <property type="protein sequence ID" value="EJS44065.1"/>
    <property type="molecule type" value="Genomic_DNA"/>
</dbReference>
<keyword evidence="4" id="KW-1185">Reference proteome</keyword>
<name>J8PPN3_SACAR</name>
<dbReference type="AlphaFoldDB" id="J8PPN3"/>
<dbReference type="OrthoDB" id="4036527at2759"/>
<evidence type="ECO:0000313" key="4">
    <source>
        <dbReference type="Proteomes" id="UP000006968"/>
    </source>
</evidence>
<reference evidence="3 4" key="1">
    <citation type="journal article" date="2013" name="BMC Genomics">
        <title>High quality de novo sequencing and assembly of the Saccharomyces arboricolus genome.</title>
        <authorList>
            <person name="Liti G."/>
            <person name="Nguyen Ba A.N."/>
            <person name="Blythe M."/>
            <person name="Mueller C.A."/>
            <person name="Bergstroem A."/>
            <person name="Cubillos F.A."/>
            <person name="Dafhnis-Calas F."/>
            <person name="Khoshraftar S."/>
            <person name="Malla S."/>
            <person name="Mehta N."/>
            <person name="Siow C.C."/>
            <person name="Warringer J."/>
            <person name="Moses A.M."/>
            <person name="Louis E.J."/>
            <person name="Nieduszynski C.A."/>
        </authorList>
    </citation>
    <scope>NUCLEOTIDE SEQUENCE [LARGE SCALE GENOMIC DNA]</scope>
    <source>
        <strain evidence="4">H-6 / AS 2.3317 / CBS 10644</strain>
    </source>
</reference>
<accession>J8PPN3</accession>
<feature type="coiled-coil region" evidence="1">
    <location>
        <begin position="66"/>
        <end position="93"/>
    </location>
</feature>
<evidence type="ECO:0000313" key="3">
    <source>
        <dbReference type="EMBL" id="EJS44065.1"/>
    </source>
</evidence>
<dbReference type="Proteomes" id="UP000006968">
    <property type="component" value="Chromosome V"/>
</dbReference>
<proteinExistence type="predicted"/>
<dbReference type="HOGENOM" id="CLU_086126_0_0_1"/>
<sequence length="281" mass="31417">MVADLTKGILKWKSRMKFDAIANCPYYDDLKALPPLASHKKLTQAAIFNTTKYELLQVREDIVSIYEVVNKDTNEERNQMQQIELQLKKSLKKVERNYKSVLKQRASTSGVNGNDCLLINTEKKIDLLNGELTLVDSIVEDIVNSFIALDANLPKKAQLLKSDSINEAHYPLLFAFLYKACPEAIVPVTEASDQGDDLGASLLEHNELPRGSINSSDTRSELQNDSSVPLLNGDAMPRFQKFLPPTFNKRSGPSIETNFENVSADGLMCTKYSLRDSISLT</sequence>
<comment type="caution">
    <text evidence="3">The sequence shown here is derived from an EMBL/GenBank/DDBJ whole genome shotgun (WGS) entry which is preliminary data.</text>
</comment>
<evidence type="ECO:0000256" key="1">
    <source>
        <dbReference type="SAM" id="Coils"/>
    </source>
</evidence>
<feature type="compositionally biased region" description="Polar residues" evidence="2">
    <location>
        <begin position="212"/>
        <end position="229"/>
    </location>
</feature>
<keyword evidence="1" id="KW-0175">Coiled coil</keyword>
<feature type="region of interest" description="Disordered" evidence="2">
    <location>
        <begin position="208"/>
        <end position="231"/>
    </location>
</feature>
<evidence type="ECO:0000256" key="2">
    <source>
        <dbReference type="SAM" id="MobiDB-lite"/>
    </source>
</evidence>
<organism evidence="3 4">
    <name type="scientific">Saccharomyces arboricola (strain H-6 / AS 2.3317 / CBS 10644)</name>
    <name type="common">Yeast</name>
    <dbReference type="NCBI Taxonomy" id="1160507"/>
    <lineage>
        <taxon>Eukaryota</taxon>
        <taxon>Fungi</taxon>
        <taxon>Dikarya</taxon>
        <taxon>Ascomycota</taxon>
        <taxon>Saccharomycotina</taxon>
        <taxon>Saccharomycetes</taxon>
        <taxon>Saccharomycetales</taxon>
        <taxon>Saccharomycetaceae</taxon>
        <taxon>Saccharomyces</taxon>
    </lineage>
</organism>
<gene>
    <name evidence="3" type="ORF">SU7_0833</name>
</gene>
<protein>
    <submittedName>
        <fullName evidence="3">Vab2p</fullName>
    </submittedName>
</protein>